<accession>A0ABU8HDY4</accession>
<dbReference type="EMBL" id="JBBAXC010000008">
    <property type="protein sequence ID" value="MEI5907555.1"/>
    <property type="molecule type" value="Genomic_DNA"/>
</dbReference>
<evidence type="ECO:0000313" key="1">
    <source>
        <dbReference type="EMBL" id="MEI5907555.1"/>
    </source>
</evidence>
<dbReference type="Gene3D" id="2.160.20.10">
    <property type="entry name" value="Single-stranded right-handed beta-helix, Pectin lyase-like"/>
    <property type="match status" value="1"/>
</dbReference>
<gene>
    <name evidence="1" type="ORF">WAK64_10840</name>
</gene>
<sequence length="313" mass="33387">MVFRIVPTMFPNVQDAIDASSEGDSIKILAGKFDGFEVDVDNLKIFGCGIGRTIIEGAPSQGSSNGVAVNANRIILQAFTVQGFTGDGVFVESGNNNVLKDIESRFNGSDGFDLRTDNNLIINCVASFHSENETGFQLTSLSEHTCIITCNSFRNGTGYQTASGVNNNGIGNKFISNIAKENSVGVDLDNLNGPDGFNTFIKNKVFLNNTGFRIDVNNNNVINNIVCNNAGNGYDVGISDNNIIDSNIVRNNGTDVTDAGTLVNDGATSNTIRFNKARNNIEFDIEALGNAFNNNTFDGNQCGSSDPPSICDS</sequence>
<comment type="caution">
    <text evidence="1">The sequence shown here is derived from an EMBL/GenBank/DDBJ whole genome shotgun (WGS) entry which is preliminary data.</text>
</comment>
<reference evidence="1 2" key="1">
    <citation type="journal article" date="2018" name="J. Microbiol.">
        <title>Bacillus spongiae sp. nov., isolated from sponge of Jeju Island.</title>
        <authorList>
            <person name="Lee G.E."/>
            <person name="Im W.T."/>
            <person name="Park J.S."/>
        </authorList>
    </citation>
    <scope>NUCLEOTIDE SEQUENCE [LARGE SCALE GENOMIC DNA]</scope>
    <source>
        <strain evidence="1 2">135PIL107-10</strain>
    </source>
</reference>
<organism evidence="1 2">
    <name type="scientific">Bacillus spongiae</name>
    <dbReference type="NCBI Taxonomy" id="2683610"/>
    <lineage>
        <taxon>Bacteria</taxon>
        <taxon>Bacillati</taxon>
        <taxon>Bacillota</taxon>
        <taxon>Bacilli</taxon>
        <taxon>Bacillales</taxon>
        <taxon>Bacillaceae</taxon>
        <taxon>Bacillus</taxon>
    </lineage>
</organism>
<dbReference type="RefSeq" id="WP_336586996.1">
    <property type="nucleotide sequence ID" value="NZ_JBBAXC010000008.1"/>
</dbReference>
<protein>
    <recommendedName>
        <fullName evidence="3">Right handed beta helix domain-containing protein</fullName>
    </recommendedName>
</protein>
<dbReference type="SUPFAM" id="SSF51126">
    <property type="entry name" value="Pectin lyase-like"/>
    <property type="match status" value="1"/>
</dbReference>
<dbReference type="Proteomes" id="UP001312865">
    <property type="component" value="Unassembled WGS sequence"/>
</dbReference>
<evidence type="ECO:0000313" key="2">
    <source>
        <dbReference type="Proteomes" id="UP001312865"/>
    </source>
</evidence>
<keyword evidence="2" id="KW-1185">Reference proteome</keyword>
<dbReference type="InterPro" id="IPR011050">
    <property type="entry name" value="Pectin_lyase_fold/virulence"/>
</dbReference>
<dbReference type="InterPro" id="IPR012334">
    <property type="entry name" value="Pectin_lyas_fold"/>
</dbReference>
<name>A0ABU8HDY4_9BACI</name>
<dbReference type="InterPro" id="IPR006626">
    <property type="entry name" value="PbH1"/>
</dbReference>
<evidence type="ECO:0008006" key="3">
    <source>
        <dbReference type="Google" id="ProtNLM"/>
    </source>
</evidence>
<proteinExistence type="predicted"/>
<dbReference type="SMART" id="SM00710">
    <property type="entry name" value="PbH1"/>
    <property type="match status" value="5"/>
</dbReference>